<sequence>MPWIVHVHNNDFHRYRGCEIMCSLSHQLVPPSSTRLRVPMLTKTALLAIIPTGIALLAGAALPLQAASDAAIGLEPGHPLSGALVWLAVGIIITLAVALLLRVPGAQRRGD</sequence>
<dbReference type="Pfam" id="PF04657">
    <property type="entry name" value="DMT_YdcZ"/>
    <property type="match status" value="1"/>
</dbReference>
<evidence type="ECO:0000313" key="3">
    <source>
        <dbReference type="Proteomes" id="UP000290637"/>
    </source>
</evidence>
<reference evidence="2 3" key="1">
    <citation type="submission" date="2019-02" db="EMBL/GenBank/DDBJ databases">
        <title>Draft Genome Sequences of Six Type Strains of the Genus Massilia.</title>
        <authorList>
            <person name="Miess H."/>
            <person name="Frediansyhah A."/>
            <person name="Gross H."/>
        </authorList>
    </citation>
    <scope>NUCLEOTIDE SEQUENCE [LARGE SCALE GENOMIC DNA]</scope>
    <source>
        <strain evidence="2 3">DSM 17473</strain>
    </source>
</reference>
<keyword evidence="1" id="KW-0812">Transmembrane</keyword>
<protein>
    <submittedName>
        <fullName evidence="2">Uncharacterized protein</fullName>
    </submittedName>
</protein>
<keyword evidence="3" id="KW-1185">Reference proteome</keyword>
<dbReference type="KEGG" id="plue:EWM63_25815"/>
<keyword evidence="1" id="KW-0472">Membrane</keyword>
<evidence type="ECO:0000313" key="2">
    <source>
        <dbReference type="EMBL" id="QBE65980.1"/>
    </source>
</evidence>
<gene>
    <name evidence="2" type="ORF">EWM63_25815</name>
</gene>
<accession>A0A4P6L334</accession>
<organism evidence="2 3">
    <name type="scientific">Pseudoduganella lutea</name>
    <dbReference type="NCBI Taxonomy" id="321985"/>
    <lineage>
        <taxon>Bacteria</taxon>
        <taxon>Pseudomonadati</taxon>
        <taxon>Pseudomonadota</taxon>
        <taxon>Betaproteobacteria</taxon>
        <taxon>Burkholderiales</taxon>
        <taxon>Oxalobacteraceae</taxon>
        <taxon>Telluria group</taxon>
        <taxon>Pseudoduganella</taxon>
    </lineage>
</organism>
<dbReference type="EMBL" id="CP035913">
    <property type="protein sequence ID" value="QBE65980.1"/>
    <property type="molecule type" value="Genomic_DNA"/>
</dbReference>
<keyword evidence="1" id="KW-1133">Transmembrane helix</keyword>
<dbReference type="AlphaFoldDB" id="A0A4P6L334"/>
<dbReference type="Proteomes" id="UP000290637">
    <property type="component" value="Chromosome"/>
</dbReference>
<evidence type="ECO:0000256" key="1">
    <source>
        <dbReference type="SAM" id="Phobius"/>
    </source>
</evidence>
<dbReference type="InterPro" id="IPR006750">
    <property type="entry name" value="YdcZ"/>
</dbReference>
<feature type="transmembrane region" description="Helical" evidence="1">
    <location>
        <begin position="45"/>
        <end position="64"/>
    </location>
</feature>
<feature type="transmembrane region" description="Helical" evidence="1">
    <location>
        <begin position="84"/>
        <end position="103"/>
    </location>
</feature>
<proteinExistence type="predicted"/>
<name>A0A4P6L334_9BURK</name>